<feature type="compositionally biased region" description="Low complexity" evidence="1">
    <location>
        <begin position="12"/>
        <end position="22"/>
    </location>
</feature>
<proteinExistence type="predicted"/>
<feature type="transmembrane region" description="Helical" evidence="2">
    <location>
        <begin position="164"/>
        <end position="187"/>
    </location>
</feature>
<feature type="transmembrane region" description="Helical" evidence="2">
    <location>
        <begin position="310"/>
        <end position="331"/>
    </location>
</feature>
<feature type="transmembrane region" description="Helical" evidence="2">
    <location>
        <begin position="97"/>
        <end position="120"/>
    </location>
</feature>
<evidence type="ECO:0000256" key="2">
    <source>
        <dbReference type="SAM" id="Phobius"/>
    </source>
</evidence>
<feature type="transmembrane region" description="Helical" evidence="2">
    <location>
        <begin position="132"/>
        <end position="152"/>
    </location>
</feature>
<protein>
    <submittedName>
        <fullName evidence="3">Sulfate permease-like transporter, MFS superfamily</fullName>
    </submittedName>
</protein>
<dbReference type="PANTHER" id="PTHR31970:SF9">
    <property type="entry name" value="MOLYBDATE TRANSPORTER 2"/>
    <property type="match status" value="1"/>
</dbReference>
<dbReference type="RefSeq" id="WP_015779867.1">
    <property type="nucleotide sequence ID" value="NC_013169.1"/>
</dbReference>
<dbReference type="GO" id="GO:0015098">
    <property type="term" value="F:molybdate ion transmembrane transporter activity"/>
    <property type="evidence" value="ECO:0007669"/>
    <property type="project" value="InterPro"/>
</dbReference>
<feature type="transmembrane region" description="Helical" evidence="2">
    <location>
        <begin position="337"/>
        <end position="357"/>
    </location>
</feature>
<dbReference type="PANTHER" id="PTHR31970">
    <property type="match status" value="1"/>
</dbReference>
<accession>C7NK89</accession>
<keyword evidence="2" id="KW-0812">Transmembrane</keyword>
<feature type="region of interest" description="Disordered" evidence="1">
    <location>
        <begin position="1"/>
        <end position="22"/>
    </location>
</feature>
<keyword evidence="2" id="KW-0472">Membrane</keyword>
<feature type="transmembrane region" description="Helical" evidence="2">
    <location>
        <begin position="194"/>
        <end position="212"/>
    </location>
</feature>
<name>C7NK89_KYTSD</name>
<feature type="transmembrane region" description="Helical" evidence="2">
    <location>
        <begin position="59"/>
        <end position="77"/>
    </location>
</feature>
<dbReference type="Proteomes" id="UP000006666">
    <property type="component" value="Chromosome"/>
</dbReference>
<dbReference type="InterPro" id="IPR031563">
    <property type="entry name" value="MOT1/MOT2"/>
</dbReference>
<dbReference type="Pfam" id="PF16983">
    <property type="entry name" value="MFS_MOT1"/>
    <property type="match status" value="2"/>
</dbReference>
<dbReference type="HOGENOM" id="CLU_032158_1_0_11"/>
<evidence type="ECO:0000256" key="1">
    <source>
        <dbReference type="SAM" id="MobiDB-lite"/>
    </source>
</evidence>
<dbReference type="KEGG" id="kse:Ksed_19270"/>
<sequence length="420" mass="42011">MATPDARPLPVPVSAADPAPSAPQWRWDARELAGAVADLGVLVPIAVALVLVNGLSATAVLLPAGLLYLTAGLVYRVPVPVQPLKAFGAIAVAQGLGADVIAAGALVMGVLFLGLGATGGIDAVARWVPRPVVRGVQLSVGLLFLQLAWGLAADPPVSFTGPQLGSLLGPAAAVAVAGLLALGAVLLRRWASALVLVVAGVAVMLATHSGGVDWGPSALHRPGLTGSALLTASVALVLPQLPLTFANSCVATADVARTYYGRRAQRVTPGRLASTLGAANLLAGAMGGMPVCHGAGGMTAHRSFGARTGAAPVAMGAVLLALALGVGAGLAGVLAHFPVVVLAALLAVAGALHITLLRDLEGSREVLLAVAVGLVGFLGHLALALVAGCLVWWGLWWGVRRRVSRAGGPSRPRPRRPSGA</sequence>
<keyword evidence="4" id="KW-1185">Reference proteome</keyword>
<reference evidence="3 4" key="1">
    <citation type="journal article" date="2009" name="Stand. Genomic Sci.">
        <title>Complete genome sequence of Kytococcus sedentarius type strain (541).</title>
        <authorList>
            <person name="Sims D."/>
            <person name="Brettin T."/>
            <person name="Detter J.C."/>
            <person name="Han C."/>
            <person name="Lapidus A."/>
            <person name="Copeland A."/>
            <person name="Glavina Del Rio T."/>
            <person name="Nolan M."/>
            <person name="Chen F."/>
            <person name="Lucas S."/>
            <person name="Tice H."/>
            <person name="Cheng J.F."/>
            <person name="Bruce D."/>
            <person name="Goodwin L."/>
            <person name="Pitluck S."/>
            <person name="Ovchinnikova G."/>
            <person name="Pati A."/>
            <person name="Ivanova N."/>
            <person name="Mavrommatis K."/>
            <person name="Chen A."/>
            <person name="Palaniappan K."/>
            <person name="D'haeseleer P."/>
            <person name="Chain P."/>
            <person name="Bristow J."/>
            <person name="Eisen J.A."/>
            <person name="Markowitz V."/>
            <person name="Hugenholtz P."/>
            <person name="Schneider S."/>
            <person name="Goker M."/>
            <person name="Pukall R."/>
            <person name="Kyrpides N.C."/>
            <person name="Klenk H.P."/>
        </authorList>
    </citation>
    <scope>NUCLEOTIDE SEQUENCE [LARGE SCALE GENOMIC DNA]</scope>
    <source>
        <strain evidence="4">ATCC 14392 / DSM 20547 / JCM 11482 / CCUG 33030 / NBRC 15357 / NCTC 11040 / CCM 314 / 541</strain>
    </source>
</reference>
<dbReference type="EMBL" id="CP001686">
    <property type="protein sequence ID" value="ACV06927.1"/>
    <property type="molecule type" value="Genomic_DNA"/>
</dbReference>
<keyword evidence="2" id="KW-1133">Transmembrane helix</keyword>
<feature type="transmembrane region" description="Helical" evidence="2">
    <location>
        <begin position="32"/>
        <end position="52"/>
    </location>
</feature>
<dbReference type="AlphaFoldDB" id="C7NK89"/>
<dbReference type="eggNOG" id="COG0659">
    <property type="taxonomic scope" value="Bacteria"/>
</dbReference>
<gene>
    <name evidence="3" type="ordered locus">Ksed_19270</name>
</gene>
<dbReference type="STRING" id="478801.Ksed_19270"/>
<organism evidence="3 4">
    <name type="scientific">Kytococcus sedentarius (strain ATCC 14392 / DSM 20547 / JCM 11482 / CCUG 33030 / NBRC 15357 / NCTC 11040 / CCM 314 / 541)</name>
    <name type="common">Micrococcus sedentarius</name>
    <dbReference type="NCBI Taxonomy" id="478801"/>
    <lineage>
        <taxon>Bacteria</taxon>
        <taxon>Bacillati</taxon>
        <taxon>Actinomycetota</taxon>
        <taxon>Actinomycetes</taxon>
        <taxon>Micrococcales</taxon>
        <taxon>Kytococcaceae</taxon>
        <taxon>Kytococcus</taxon>
    </lineage>
</organism>
<feature type="transmembrane region" description="Helical" evidence="2">
    <location>
        <begin position="366"/>
        <end position="395"/>
    </location>
</feature>
<evidence type="ECO:0000313" key="3">
    <source>
        <dbReference type="EMBL" id="ACV06927.1"/>
    </source>
</evidence>
<evidence type="ECO:0000313" key="4">
    <source>
        <dbReference type="Proteomes" id="UP000006666"/>
    </source>
</evidence>